<dbReference type="Gene3D" id="1.20.272.10">
    <property type="match status" value="1"/>
</dbReference>
<keyword evidence="4" id="KW-0547">Nucleotide-binding</keyword>
<dbReference type="AlphaFoldDB" id="A0A177AVK9"/>
<evidence type="ECO:0000256" key="6">
    <source>
        <dbReference type="ARBA" id="ARBA00023242"/>
    </source>
</evidence>
<proteinExistence type="inferred from homology"/>
<dbReference type="FunFam" id="3.40.50.300:FF:000395">
    <property type="entry name" value="Replication factor C subunit 1"/>
    <property type="match status" value="1"/>
</dbReference>
<dbReference type="InterPro" id="IPR013725">
    <property type="entry name" value="DNA_replication_fac_RFC1_C"/>
</dbReference>
<organism evidence="9 10">
    <name type="scientific">Intoshia linei</name>
    <dbReference type="NCBI Taxonomy" id="1819745"/>
    <lineage>
        <taxon>Eukaryota</taxon>
        <taxon>Metazoa</taxon>
        <taxon>Spiralia</taxon>
        <taxon>Lophotrochozoa</taxon>
        <taxon>Mesozoa</taxon>
        <taxon>Orthonectida</taxon>
        <taxon>Rhopaluridae</taxon>
        <taxon>Intoshia</taxon>
    </lineage>
</organism>
<dbReference type="Gene3D" id="1.10.8.60">
    <property type="match status" value="1"/>
</dbReference>
<evidence type="ECO:0000313" key="9">
    <source>
        <dbReference type="EMBL" id="OAF66026.1"/>
    </source>
</evidence>
<dbReference type="CDD" id="cd00009">
    <property type="entry name" value="AAA"/>
    <property type="match status" value="1"/>
</dbReference>
<comment type="subcellular location">
    <subcellularLocation>
        <location evidence="1">Nucleus</location>
    </subcellularLocation>
</comment>
<keyword evidence="3" id="KW-0235">DNA replication</keyword>
<dbReference type="Pfam" id="PF00004">
    <property type="entry name" value="AAA"/>
    <property type="match status" value="1"/>
</dbReference>
<keyword evidence="10" id="KW-1185">Reference proteome</keyword>
<dbReference type="SUPFAM" id="SSF48019">
    <property type="entry name" value="post-AAA+ oligomerization domain-like"/>
    <property type="match status" value="1"/>
</dbReference>
<dbReference type="InterPro" id="IPR047854">
    <property type="entry name" value="RFC_lid"/>
</dbReference>
<dbReference type="Proteomes" id="UP000078046">
    <property type="component" value="Unassembled WGS sequence"/>
</dbReference>
<dbReference type="InterPro" id="IPR027417">
    <property type="entry name" value="P-loop_NTPase"/>
</dbReference>
<dbReference type="SUPFAM" id="SSF52540">
    <property type="entry name" value="P-loop containing nucleoside triphosphate hydrolases"/>
    <property type="match status" value="1"/>
</dbReference>
<protein>
    <recommendedName>
        <fullName evidence="8">AAA+ ATPase domain-containing protein</fullName>
    </recommendedName>
</protein>
<reference evidence="9 10" key="1">
    <citation type="submission" date="2016-04" db="EMBL/GenBank/DDBJ databases">
        <title>The genome of Intoshia linei affirms orthonectids as highly simplified spiralians.</title>
        <authorList>
            <person name="Mikhailov K.V."/>
            <person name="Slusarev G.S."/>
            <person name="Nikitin M.A."/>
            <person name="Logacheva M.D."/>
            <person name="Penin A."/>
            <person name="Aleoshin V."/>
            <person name="Panchin Y.V."/>
        </authorList>
    </citation>
    <scope>NUCLEOTIDE SEQUENCE [LARGE SCALE GENOMIC DNA]</scope>
    <source>
        <strain evidence="9">Intl2013</strain>
        <tissue evidence="9">Whole animal</tissue>
    </source>
</reference>
<dbReference type="InterPro" id="IPR003959">
    <property type="entry name" value="ATPase_AAA_core"/>
</dbReference>
<dbReference type="Gene3D" id="3.40.50.300">
    <property type="entry name" value="P-loop containing nucleotide triphosphate hydrolases"/>
    <property type="match status" value="1"/>
</dbReference>
<dbReference type="GO" id="GO:0006281">
    <property type="term" value="P:DNA repair"/>
    <property type="evidence" value="ECO:0007669"/>
    <property type="project" value="InterPro"/>
</dbReference>
<evidence type="ECO:0000256" key="2">
    <source>
        <dbReference type="ARBA" id="ARBA00006116"/>
    </source>
</evidence>
<dbReference type="SMART" id="SM00382">
    <property type="entry name" value="AAA"/>
    <property type="match status" value="1"/>
</dbReference>
<feature type="compositionally biased region" description="Acidic residues" evidence="7">
    <location>
        <begin position="522"/>
        <end position="537"/>
    </location>
</feature>
<evidence type="ECO:0000256" key="5">
    <source>
        <dbReference type="ARBA" id="ARBA00022840"/>
    </source>
</evidence>
<feature type="region of interest" description="Disordered" evidence="7">
    <location>
        <begin position="499"/>
        <end position="537"/>
    </location>
</feature>
<dbReference type="InterPro" id="IPR003593">
    <property type="entry name" value="AAA+_ATPase"/>
</dbReference>
<dbReference type="InterPro" id="IPR012178">
    <property type="entry name" value="RFC1"/>
</dbReference>
<dbReference type="EMBL" id="LWCA01001060">
    <property type="protein sequence ID" value="OAF66026.1"/>
    <property type="molecule type" value="Genomic_DNA"/>
</dbReference>
<dbReference type="GO" id="GO:0006260">
    <property type="term" value="P:DNA replication"/>
    <property type="evidence" value="ECO:0007669"/>
    <property type="project" value="UniProtKB-KW"/>
</dbReference>
<dbReference type="Pfam" id="PF25361">
    <property type="entry name" value="AAA_lid_RFC1"/>
    <property type="match status" value="1"/>
</dbReference>
<dbReference type="PANTHER" id="PTHR23389:SF6">
    <property type="entry name" value="REPLICATION FACTOR C SUBUNIT 1"/>
    <property type="match status" value="1"/>
</dbReference>
<comment type="caution">
    <text evidence="9">The sequence shown here is derived from an EMBL/GenBank/DDBJ whole genome shotgun (WGS) entry which is preliminary data.</text>
</comment>
<gene>
    <name evidence="9" type="ORF">A3Q56_06250</name>
</gene>
<dbReference type="GO" id="GO:0005663">
    <property type="term" value="C:DNA replication factor C complex"/>
    <property type="evidence" value="ECO:0007669"/>
    <property type="project" value="InterPro"/>
</dbReference>
<evidence type="ECO:0000256" key="7">
    <source>
        <dbReference type="SAM" id="MobiDB-lite"/>
    </source>
</evidence>
<dbReference type="GO" id="GO:0005524">
    <property type="term" value="F:ATP binding"/>
    <property type="evidence" value="ECO:0007669"/>
    <property type="project" value="UniProtKB-KW"/>
</dbReference>
<evidence type="ECO:0000256" key="3">
    <source>
        <dbReference type="ARBA" id="ARBA00022705"/>
    </source>
</evidence>
<keyword evidence="5" id="KW-0067">ATP-binding</keyword>
<dbReference type="PIRSF" id="PIRSF036578">
    <property type="entry name" value="RFC1"/>
    <property type="match status" value="1"/>
</dbReference>
<dbReference type="InterPro" id="IPR008921">
    <property type="entry name" value="DNA_pol3_clamp-load_cplx_C"/>
</dbReference>
<sequence>MNVINVKENNPIKRKSTIKQIPAKKPKIEESTDTTTNILWTDKYRPTKMNKLVGQHGPKSAANQLSEWLGQWRDQDTNDIPGAALLSGLPGLGKTTSALIVSKEMGFSPIELNASDKRSKKMLESGLAVSISNKTITSFFKKKEKRQELDKNAIIIMDEVDGMAGNEDRGGVSLLIDLIKKTTIPIICICNDASLPKMRSLSKYCLHLKFNRYRVEQIKAHLMSICFKENVSVESNALTNMIEKSDRDIRQCINNLQIMASQNKKLDFDLMYKYSNDSKKPTKLNAFDIARYYITPMGSNANSIKIKLEHFFNEYDVVPLMVQENYIKVISSNRSMSKLEALSKAANSMAVGDMIFNQIRSMNRWNLLPEYGFAGAYYPGELIRGQLGFMDLRFPQWFGKNSSRNKNMRLIQQIIKHSCLKCDSFTISSSPDSLFYYYLIIKKCLNNDFEEFFNFMQEYAFSREDVETILDIASITSSFKMDTKTKRTLTKKLKSVSRNLPYSTSEDVKKSKKTKLVKSEPETESEPESEDTEYDEY</sequence>
<dbReference type="Pfam" id="PF08519">
    <property type="entry name" value="RFC1"/>
    <property type="match status" value="1"/>
</dbReference>
<evidence type="ECO:0000313" key="10">
    <source>
        <dbReference type="Proteomes" id="UP000078046"/>
    </source>
</evidence>
<feature type="domain" description="AAA+ ATPase" evidence="8">
    <location>
        <begin position="80"/>
        <end position="216"/>
    </location>
</feature>
<evidence type="ECO:0000259" key="8">
    <source>
        <dbReference type="SMART" id="SM00382"/>
    </source>
</evidence>
<dbReference type="CDD" id="cd18140">
    <property type="entry name" value="HLD_clamp_RFC"/>
    <property type="match status" value="1"/>
</dbReference>
<dbReference type="GO" id="GO:0003689">
    <property type="term" value="F:DNA clamp loader activity"/>
    <property type="evidence" value="ECO:0007669"/>
    <property type="project" value="InterPro"/>
</dbReference>
<evidence type="ECO:0000256" key="4">
    <source>
        <dbReference type="ARBA" id="ARBA00022741"/>
    </source>
</evidence>
<dbReference type="GO" id="GO:0016887">
    <property type="term" value="F:ATP hydrolysis activity"/>
    <property type="evidence" value="ECO:0007669"/>
    <property type="project" value="InterPro"/>
</dbReference>
<dbReference type="GO" id="GO:0003677">
    <property type="term" value="F:DNA binding"/>
    <property type="evidence" value="ECO:0007669"/>
    <property type="project" value="InterPro"/>
</dbReference>
<comment type="similarity">
    <text evidence="2">Belongs to the activator 1 large subunit family.</text>
</comment>
<keyword evidence="6" id="KW-0539">Nucleus</keyword>
<dbReference type="FunFam" id="1.10.8.60:FF:000021">
    <property type="entry name" value="Replication factor C subunit 1"/>
    <property type="match status" value="1"/>
</dbReference>
<dbReference type="GO" id="GO:0005634">
    <property type="term" value="C:nucleus"/>
    <property type="evidence" value="ECO:0007669"/>
    <property type="project" value="UniProtKB-SubCell"/>
</dbReference>
<dbReference type="OrthoDB" id="446168at2759"/>
<dbReference type="PANTHER" id="PTHR23389">
    <property type="entry name" value="CHROMOSOME TRANSMISSION FIDELITY FACTOR 18"/>
    <property type="match status" value="1"/>
</dbReference>
<name>A0A177AVK9_9BILA</name>
<accession>A0A177AVK9</accession>
<evidence type="ECO:0000256" key="1">
    <source>
        <dbReference type="ARBA" id="ARBA00004123"/>
    </source>
</evidence>